<sequence length="103" mass="11482">MLEVCWNDRKHQFNFSIPSLLLLDVLVTCFLDAIRCLLKCFSPTKSSRKVHSLFSEKLHGISSAAACTCIPTKKMSQIPVCPAAAREPRLHQPHFNGAVSSQE</sequence>
<reference evidence="2" key="4">
    <citation type="submission" date="2019-03" db="UniProtKB">
        <authorList>
            <consortium name="EnsemblPlants"/>
        </authorList>
    </citation>
    <scope>IDENTIFICATION</scope>
</reference>
<dbReference type="Gramene" id="AET2Gv20515000.45">
    <property type="protein sequence ID" value="AET2Gv20515000.45"/>
    <property type="gene ID" value="AET2Gv20515000"/>
</dbReference>
<reference evidence="3" key="1">
    <citation type="journal article" date="2014" name="Science">
        <title>Ancient hybridizations among the ancestral genomes of bread wheat.</title>
        <authorList>
            <consortium name="International Wheat Genome Sequencing Consortium,"/>
            <person name="Marcussen T."/>
            <person name="Sandve S.R."/>
            <person name="Heier L."/>
            <person name="Spannagl M."/>
            <person name="Pfeifer M."/>
            <person name="Jakobsen K.S."/>
            <person name="Wulff B.B."/>
            <person name="Steuernagel B."/>
            <person name="Mayer K.F."/>
            <person name="Olsen O.A."/>
        </authorList>
    </citation>
    <scope>NUCLEOTIDE SEQUENCE [LARGE SCALE GENOMIC DNA]</scope>
    <source>
        <strain evidence="3">cv. AL8/78</strain>
    </source>
</reference>
<dbReference type="EnsemblPlants" id="AET2Gv20515000.47">
    <property type="protein sequence ID" value="AET2Gv20515000.47"/>
    <property type="gene ID" value="AET2Gv20515000"/>
</dbReference>
<dbReference type="Gramene" id="AET2Gv20515000.47">
    <property type="protein sequence ID" value="AET2Gv20515000.47"/>
    <property type="gene ID" value="AET2Gv20515000"/>
</dbReference>
<organism evidence="2 3">
    <name type="scientific">Aegilops tauschii subsp. strangulata</name>
    <name type="common">Goatgrass</name>
    <dbReference type="NCBI Taxonomy" id="200361"/>
    <lineage>
        <taxon>Eukaryota</taxon>
        <taxon>Viridiplantae</taxon>
        <taxon>Streptophyta</taxon>
        <taxon>Embryophyta</taxon>
        <taxon>Tracheophyta</taxon>
        <taxon>Spermatophyta</taxon>
        <taxon>Magnoliopsida</taxon>
        <taxon>Liliopsida</taxon>
        <taxon>Poales</taxon>
        <taxon>Poaceae</taxon>
        <taxon>BOP clade</taxon>
        <taxon>Pooideae</taxon>
        <taxon>Triticodae</taxon>
        <taxon>Triticeae</taxon>
        <taxon>Triticinae</taxon>
        <taxon>Aegilops</taxon>
    </lineage>
</organism>
<evidence type="ECO:0000313" key="2">
    <source>
        <dbReference type="EnsemblPlants" id="AET2Gv20515000.45"/>
    </source>
</evidence>
<keyword evidence="1" id="KW-0812">Transmembrane</keyword>
<dbReference type="AlphaFoldDB" id="A0A453BI62"/>
<dbReference type="EnsemblPlants" id="AET2Gv20515000.45">
    <property type="protein sequence ID" value="AET2Gv20515000.45"/>
    <property type="gene ID" value="AET2Gv20515000"/>
</dbReference>
<protein>
    <submittedName>
        <fullName evidence="2">Uncharacterized protein</fullName>
    </submittedName>
</protein>
<dbReference type="Proteomes" id="UP000015105">
    <property type="component" value="Chromosome 2D"/>
</dbReference>
<evidence type="ECO:0000256" key="1">
    <source>
        <dbReference type="SAM" id="Phobius"/>
    </source>
</evidence>
<reference evidence="2" key="3">
    <citation type="journal article" date="2017" name="Nature">
        <title>Genome sequence of the progenitor of the wheat D genome Aegilops tauschii.</title>
        <authorList>
            <person name="Luo M.C."/>
            <person name="Gu Y.Q."/>
            <person name="Puiu D."/>
            <person name="Wang H."/>
            <person name="Twardziok S.O."/>
            <person name="Deal K.R."/>
            <person name="Huo N."/>
            <person name="Zhu T."/>
            <person name="Wang L."/>
            <person name="Wang Y."/>
            <person name="McGuire P.E."/>
            <person name="Liu S."/>
            <person name="Long H."/>
            <person name="Ramasamy R.K."/>
            <person name="Rodriguez J.C."/>
            <person name="Van S.L."/>
            <person name="Yuan L."/>
            <person name="Wang Z."/>
            <person name="Xia Z."/>
            <person name="Xiao L."/>
            <person name="Anderson O.D."/>
            <person name="Ouyang S."/>
            <person name="Liang Y."/>
            <person name="Zimin A.V."/>
            <person name="Pertea G."/>
            <person name="Qi P."/>
            <person name="Bennetzen J.L."/>
            <person name="Dai X."/>
            <person name="Dawson M.W."/>
            <person name="Muller H.G."/>
            <person name="Kugler K."/>
            <person name="Rivarola-Duarte L."/>
            <person name="Spannagl M."/>
            <person name="Mayer K.F.X."/>
            <person name="Lu F.H."/>
            <person name="Bevan M.W."/>
            <person name="Leroy P."/>
            <person name="Li P."/>
            <person name="You F.M."/>
            <person name="Sun Q."/>
            <person name="Liu Z."/>
            <person name="Lyons E."/>
            <person name="Wicker T."/>
            <person name="Salzberg S.L."/>
            <person name="Devos K.M."/>
            <person name="Dvorak J."/>
        </authorList>
    </citation>
    <scope>NUCLEOTIDE SEQUENCE [LARGE SCALE GENOMIC DNA]</scope>
    <source>
        <strain evidence="2">cv. AL8/78</strain>
    </source>
</reference>
<accession>A0A453BI62</accession>
<evidence type="ECO:0000313" key="3">
    <source>
        <dbReference type="Proteomes" id="UP000015105"/>
    </source>
</evidence>
<proteinExistence type="predicted"/>
<keyword evidence="1" id="KW-1133">Transmembrane helix</keyword>
<name>A0A453BI62_AEGTS</name>
<keyword evidence="1" id="KW-0472">Membrane</keyword>
<reference evidence="3" key="2">
    <citation type="journal article" date="2017" name="Nat. Plants">
        <title>The Aegilops tauschii genome reveals multiple impacts of transposons.</title>
        <authorList>
            <person name="Zhao G."/>
            <person name="Zou C."/>
            <person name="Li K."/>
            <person name="Wang K."/>
            <person name="Li T."/>
            <person name="Gao L."/>
            <person name="Zhang X."/>
            <person name="Wang H."/>
            <person name="Yang Z."/>
            <person name="Liu X."/>
            <person name="Jiang W."/>
            <person name="Mao L."/>
            <person name="Kong X."/>
            <person name="Jiao Y."/>
            <person name="Jia J."/>
        </authorList>
    </citation>
    <scope>NUCLEOTIDE SEQUENCE [LARGE SCALE GENOMIC DNA]</scope>
    <source>
        <strain evidence="3">cv. AL8/78</strain>
    </source>
</reference>
<keyword evidence="3" id="KW-1185">Reference proteome</keyword>
<reference evidence="2" key="5">
    <citation type="journal article" date="2021" name="G3 (Bethesda)">
        <title>Aegilops tauschii genome assembly Aet v5.0 features greater sequence contiguity and improved annotation.</title>
        <authorList>
            <person name="Wang L."/>
            <person name="Zhu T."/>
            <person name="Rodriguez J.C."/>
            <person name="Deal K.R."/>
            <person name="Dubcovsky J."/>
            <person name="McGuire P.E."/>
            <person name="Lux T."/>
            <person name="Spannagl M."/>
            <person name="Mayer K.F.X."/>
            <person name="Baldrich P."/>
            <person name="Meyers B.C."/>
            <person name="Huo N."/>
            <person name="Gu Y.Q."/>
            <person name="Zhou H."/>
            <person name="Devos K.M."/>
            <person name="Bennetzen J.L."/>
            <person name="Unver T."/>
            <person name="Budak H."/>
            <person name="Gulick P.J."/>
            <person name="Galiba G."/>
            <person name="Kalapos B."/>
            <person name="Nelson D.R."/>
            <person name="Li P."/>
            <person name="You F.M."/>
            <person name="Luo M.C."/>
            <person name="Dvorak J."/>
        </authorList>
    </citation>
    <scope>NUCLEOTIDE SEQUENCE [LARGE SCALE GENOMIC DNA]</scope>
    <source>
        <strain evidence="2">cv. AL8/78</strain>
    </source>
</reference>
<feature type="transmembrane region" description="Helical" evidence="1">
    <location>
        <begin position="20"/>
        <end position="38"/>
    </location>
</feature>